<keyword evidence="1 3" id="KW-0328">Glycosyltransferase</keyword>
<comment type="caution">
    <text evidence="6">The sequence shown here is derived from an EMBL/GenBank/DDBJ whole genome shotgun (WGS) entry which is preliminary data.</text>
</comment>
<comment type="similarity">
    <text evidence="3">Belongs to the glycosyl hydrolase 13 family. Sucrose phosphorylase subfamily.</text>
</comment>
<evidence type="ECO:0000313" key="7">
    <source>
        <dbReference type="Proteomes" id="UP000306912"/>
    </source>
</evidence>
<dbReference type="GO" id="GO:0004645">
    <property type="term" value="F:1,4-alpha-oligoglucan phosphorylase activity"/>
    <property type="evidence" value="ECO:0007669"/>
    <property type="project" value="UniProtKB-UniRule"/>
</dbReference>
<accession>A0A5R8QGU0</accession>
<evidence type="ECO:0000313" key="6">
    <source>
        <dbReference type="EMBL" id="TLG76683.1"/>
    </source>
</evidence>
<feature type="binding site" evidence="4">
    <location>
        <begin position="337"/>
        <end position="338"/>
    </location>
    <ligand>
        <name>substrate</name>
    </ligand>
</feature>
<feature type="binding site" evidence="4">
    <location>
        <position position="444"/>
    </location>
    <ligand>
        <name>substrate</name>
    </ligand>
</feature>
<dbReference type="InterPro" id="IPR006047">
    <property type="entry name" value="GH13_cat_dom"/>
</dbReference>
<dbReference type="PANTHER" id="PTHR10357:SF214">
    <property type="entry name" value="GLUCOSYLGLYCERATE PHOSPHORYLASE"/>
    <property type="match status" value="1"/>
</dbReference>
<feature type="domain" description="Glycosyl hydrolase family 13 catalytic" evidence="5">
    <location>
        <begin position="67"/>
        <end position="455"/>
    </location>
</feature>
<evidence type="ECO:0000256" key="3">
    <source>
        <dbReference type="PIRNR" id="PIRNR003059"/>
    </source>
</evidence>
<dbReference type="Gene3D" id="3.90.400.10">
    <property type="entry name" value="Oligo-1,6-glucosidase, Domain 2"/>
    <property type="match status" value="1"/>
</dbReference>
<dbReference type="Gene3D" id="3.20.20.80">
    <property type="entry name" value="Glycosidases"/>
    <property type="match status" value="1"/>
</dbReference>
<evidence type="ECO:0000259" key="5">
    <source>
        <dbReference type="SMART" id="SM00642"/>
    </source>
</evidence>
<organism evidence="6 7">
    <name type="scientific">Culicoidibacter larvae</name>
    <dbReference type="NCBI Taxonomy" id="2579976"/>
    <lineage>
        <taxon>Bacteria</taxon>
        <taxon>Bacillati</taxon>
        <taxon>Bacillota</taxon>
        <taxon>Culicoidibacteria</taxon>
        <taxon>Culicoidibacterales</taxon>
        <taxon>Culicoidibacteraceae</taxon>
        <taxon>Culicoidibacter</taxon>
    </lineage>
</organism>
<keyword evidence="2 3" id="KW-0808">Transferase</keyword>
<dbReference type="GO" id="GO:0005975">
    <property type="term" value="P:carbohydrate metabolic process"/>
    <property type="evidence" value="ECO:0007669"/>
    <property type="project" value="InterPro"/>
</dbReference>
<dbReference type="InterPro" id="IPR017853">
    <property type="entry name" value="GH"/>
</dbReference>
<feature type="binding site" evidence="4">
    <location>
        <begin position="227"/>
        <end position="229"/>
    </location>
    <ligand>
        <name>substrate</name>
    </ligand>
</feature>
<dbReference type="SMART" id="SM00642">
    <property type="entry name" value="Aamy"/>
    <property type="match status" value="1"/>
</dbReference>
<dbReference type="SUPFAM" id="SSF51445">
    <property type="entry name" value="(Trans)glycosidases"/>
    <property type="match status" value="1"/>
</dbReference>
<dbReference type="InterPro" id="IPR045857">
    <property type="entry name" value="O16G_dom_2"/>
</dbReference>
<dbReference type="Proteomes" id="UP000306912">
    <property type="component" value="Unassembled WGS sequence"/>
</dbReference>
<name>A0A5R8QGU0_9FIRM</name>
<feature type="binding site" evidence="4">
    <location>
        <position position="134"/>
    </location>
    <ligand>
        <name>substrate</name>
    </ligand>
</feature>
<dbReference type="OrthoDB" id="9805159at2"/>
<feature type="binding site" evidence="4">
    <location>
        <position position="96"/>
    </location>
    <ligand>
        <name>substrate</name>
    </ligand>
</feature>
<dbReference type="InterPro" id="IPR016377">
    <property type="entry name" value="Sucrose_GGa_phosphorylase-rel"/>
</dbReference>
<evidence type="ECO:0000256" key="1">
    <source>
        <dbReference type="ARBA" id="ARBA00022676"/>
    </source>
</evidence>
<dbReference type="AlphaFoldDB" id="A0A5R8QGU0"/>
<evidence type="ECO:0000256" key="2">
    <source>
        <dbReference type="ARBA" id="ARBA00022679"/>
    </source>
</evidence>
<gene>
    <name evidence="6" type="ORF">FEZ08_03455</name>
</gene>
<dbReference type="Pfam" id="PF00128">
    <property type="entry name" value="Alpha-amylase"/>
    <property type="match status" value="1"/>
</dbReference>
<protein>
    <submittedName>
        <fullName evidence="6">Alpha-amylase</fullName>
    </submittedName>
</protein>
<sequence length="559" mass="64299">MMLKTQIEQKLKQIYQDEYQAEYLVLFEQIIAKWQHQLPRAGQQLTEQNTYLITYGDSIYDKSLTTFPVLHRFLKQHVGKAITDVHILPMFPYTSDDGFSVVDYRKIDPQLGNWQDLQEMAHDYRLMYDFVANHISKSSDWFQGFLNQQPQYADYFIEYDADFDASGVTRPRVTPLFHTYGQHEKQKTVWTTFSEDQIDVNVKNIHVLVELTDIFLEYISHGARSIRLDAIGFLWKESGTTCIHLPQTHAIIQLWRELVDGLQLDVQIITETNVPHVENVSYFGNGTNEAHMVYQFTLPPLMLHTIQSGDAKKLSEWASQITNPSASATYFNFLSSHDGIGVRPVEGILDKEQIDALITSVESNGGRVSYKNNPDGTKSPYELNINYIDALRHATDIDETISWKKSILAHAFLMSFIGVPAIYYHTLFGSDNDIAGMESSGINRRINREKLDADKLAAELENDPRRNYIFSNMKQLLEVRQATSAFHPFAEQRVLTSDDDAIIIIERGIGDEMVRALYNFSAKPKIVPLQTMSKNIFNDELYETEVQLNGYSFVWLQEQ</sequence>
<evidence type="ECO:0000256" key="4">
    <source>
        <dbReference type="PIRSR" id="PIRSR003059-2"/>
    </source>
</evidence>
<dbReference type="PIRSF" id="PIRSF003059">
    <property type="entry name" value="Sucrose_phosphorylase"/>
    <property type="match status" value="1"/>
</dbReference>
<dbReference type="PANTHER" id="PTHR10357">
    <property type="entry name" value="ALPHA-AMYLASE FAMILY MEMBER"/>
    <property type="match status" value="1"/>
</dbReference>
<keyword evidence="7" id="KW-1185">Reference proteome</keyword>
<dbReference type="CDD" id="cd11356">
    <property type="entry name" value="AmyAc_Sucrose_phosphorylase-like_1"/>
    <property type="match status" value="1"/>
</dbReference>
<proteinExistence type="inferred from homology"/>
<reference evidence="6 7" key="1">
    <citation type="submission" date="2019-05" db="EMBL/GenBank/DDBJ databases">
        <title>Culicoidintestinum kansasii gen. nov., sp. nov. from the gastrointestinal tract of the biting midge, Culicoides sonorensis.</title>
        <authorList>
            <person name="Neupane S."/>
            <person name="Ghosh A."/>
            <person name="Gunther S."/>
            <person name="Martin K."/>
            <person name="Zurek L."/>
        </authorList>
    </citation>
    <scope>NUCLEOTIDE SEQUENCE [LARGE SCALE GENOMIC DNA]</scope>
    <source>
        <strain evidence="6 7">CS-1</strain>
    </source>
</reference>
<dbReference type="EMBL" id="VBWP01000002">
    <property type="protein sequence ID" value="TLG76683.1"/>
    <property type="molecule type" value="Genomic_DNA"/>
</dbReference>
<dbReference type="InParanoid" id="A0A5R8QGU0"/>
<dbReference type="InterPro" id="IPR033746">
    <property type="entry name" value="GGa_phosphorylase"/>
</dbReference>